<proteinExistence type="predicted"/>
<name>A0A2U8HB99_9RHOB</name>
<dbReference type="EMBL" id="CP022189">
    <property type="protein sequence ID" value="AWI83034.1"/>
    <property type="molecule type" value="Genomic_DNA"/>
</dbReference>
<protein>
    <submittedName>
        <fullName evidence="1">Uncharacterized protein</fullName>
    </submittedName>
</protein>
<dbReference type="AlphaFoldDB" id="A0A2U8HB99"/>
<dbReference type="RefSeq" id="WP_108964921.1">
    <property type="nucleotide sequence ID" value="NZ_CP022189.1"/>
</dbReference>
<accession>A0A2U8HB99</accession>
<organism evidence="1 2">
    <name type="scientific">Alloyangia pacifica</name>
    <dbReference type="NCBI Taxonomy" id="311180"/>
    <lineage>
        <taxon>Bacteria</taxon>
        <taxon>Pseudomonadati</taxon>
        <taxon>Pseudomonadota</taxon>
        <taxon>Alphaproteobacteria</taxon>
        <taxon>Rhodobacterales</taxon>
        <taxon>Roseobacteraceae</taxon>
        <taxon>Alloyangia</taxon>
    </lineage>
</organism>
<evidence type="ECO:0000313" key="1">
    <source>
        <dbReference type="EMBL" id="AWI83034.1"/>
    </source>
</evidence>
<dbReference type="KEGG" id="ypac:CEW88_04775"/>
<dbReference type="Proteomes" id="UP000244915">
    <property type="component" value="Chromosome 1"/>
</dbReference>
<gene>
    <name evidence="1" type="ORF">CEW88_04775</name>
</gene>
<evidence type="ECO:0000313" key="2">
    <source>
        <dbReference type="Proteomes" id="UP000244915"/>
    </source>
</evidence>
<reference evidence="1 2" key="1">
    <citation type="submission" date="2017-06" db="EMBL/GenBank/DDBJ databases">
        <title>Yangia sp. YSBP01 complete genome sequence.</title>
        <authorList>
            <person name="Woo J.-H."/>
            <person name="Kim H.-S."/>
        </authorList>
    </citation>
    <scope>NUCLEOTIDE SEQUENCE [LARGE SCALE GENOMIC DNA]</scope>
    <source>
        <strain evidence="1 2">YSBP01</strain>
    </source>
</reference>
<dbReference type="OrthoDB" id="8450292at2"/>
<sequence length="304" mass="34258">MTHRFLDKRYTDADVLALYMKYREERIGPFVREVGDFIAHAKRDRGATLERTAFVFSQVAFILKCQSGSNLALEFSGECGWWLKTWLLENIDFEPMSVLKNISGLNKKQLKKKVASWFAGNTAYPTEIACDSPALFYDLVVHLSGKIVVRPPFEKALVKKEVTEMLGREGIPISEVEPIIVATMVLLQGKSTEIVDGFSARIELSIGEPRWEQIPGLPMPSPGQPGYALRLPDGNLCLSVATTNNRGDGLTPIALDLLDTEIDTEKYFCRSLVETDEHGRKFLNLRRALTFERNAERMVFPTKP</sequence>